<protein>
    <submittedName>
        <fullName evidence="1">Uncharacterized protein</fullName>
    </submittedName>
</protein>
<organism evidence="1">
    <name type="scientific">Listeria seeligeri FSL N1-067</name>
    <dbReference type="NCBI Taxonomy" id="702453"/>
    <lineage>
        <taxon>Bacteria</taxon>
        <taxon>Bacillati</taxon>
        <taxon>Bacillota</taxon>
        <taxon>Bacilli</taxon>
        <taxon>Bacillales</taxon>
        <taxon>Listeriaceae</taxon>
        <taxon>Listeria</taxon>
    </lineage>
</organism>
<comment type="caution">
    <text evidence="1">The sequence shown here is derived from an EMBL/GenBank/DDBJ whole genome shotgun (WGS) entry which is preliminary data.</text>
</comment>
<name>E3ZKZ3_LISSE</name>
<proteinExistence type="predicted"/>
<dbReference type="Proteomes" id="UP000004302">
    <property type="component" value="Chromosome"/>
</dbReference>
<feature type="non-terminal residue" evidence="1">
    <location>
        <position position="37"/>
    </location>
</feature>
<dbReference type="HOGENOM" id="CLU_3352631_0_0_9"/>
<dbReference type="AlphaFoldDB" id="E3ZKZ3"/>
<reference evidence="1" key="1">
    <citation type="journal article" date="2010" name="Microbiol. Resour. Announc.">
        <title>Comparative genomics of the bacterial genus Listeria: Genome evolution is characterized by limited gene acquisition and limited gene loss.</title>
        <authorList>
            <person name="den Bakker H.C."/>
            <person name="Cummings C.A."/>
            <person name="Ferreira V."/>
            <person name="Vatta P."/>
            <person name="Orsi R.H."/>
            <person name="Degoricija L."/>
            <person name="Barker M."/>
            <person name="Petrauskene O."/>
            <person name="Furtado M.R."/>
            <person name="Wiedmann M."/>
        </authorList>
    </citation>
    <scope>NUCLEOTIDE SEQUENCE [LARGE SCALE GENOMIC DNA]</scope>
    <source>
        <strain evidence="1">FSL N1-067</strain>
    </source>
</reference>
<accession>E3ZKZ3</accession>
<sequence length="37" mass="4183">MIAAFSLIRNRPFCLFAPTSIKVTLRNTCIFLTRPAV</sequence>
<evidence type="ECO:0000313" key="1">
    <source>
        <dbReference type="EMBL" id="EFS01706.1"/>
    </source>
</evidence>
<gene>
    <name evidence="1" type="ORF">NT03LS_0081</name>
</gene>
<dbReference type="EMBL" id="ADXJ01000041">
    <property type="protein sequence ID" value="EFS01706.1"/>
    <property type="molecule type" value="Genomic_DNA"/>
</dbReference>